<feature type="transmembrane region" description="Helical" evidence="9">
    <location>
        <begin position="76"/>
        <end position="97"/>
    </location>
</feature>
<dbReference type="GO" id="GO:0045254">
    <property type="term" value="C:pyruvate dehydrogenase complex"/>
    <property type="evidence" value="ECO:0007669"/>
    <property type="project" value="UniProtKB-UniRule"/>
</dbReference>
<feature type="compositionally biased region" description="Basic and acidic residues" evidence="8">
    <location>
        <begin position="358"/>
        <end position="373"/>
    </location>
</feature>
<dbReference type="InterPro" id="IPR011053">
    <property type="entry name" value="Single_hybrid_motif"/>
</dbReference>
<dbReference type="PROSITE" id="PS50968">
    <property type="entry name" value="BIOTINYL_LIPOYL"/>
    <property type="match status" value="1"/>
</dbReference>
<dbReference type="EC" id="2.3.1.12" evidence="7"/>
<dbReference type="Gene3D" id="3.30.559.10">
    <property type="entry name" value="Chloramphenicol acetyltransferase-like domain"/>
    <property type="match status" value="1"/>
</dbReference>
<organism evidence="13 14">
    <name type="scientific">Panagrolaimus davidi</name>
    <dbReference type="NCBI Taxonomy" id="227884"/>
    <lineage>
        <taxon>Eukaryota</taxon>
        <taxon>Metazoa</taxon>
        <taxon>Ecdysozoa</taxon>
        <taxon>Nematoda</taxon>
        <taxon>Chromadorea</taxon>
        <taxon>Rhabditida</taxon>
        <taxon>Tylenchina</taxon>
        <taxon>Panagrolaimomorpha</taxon>
        <taxon>Panagrolaimoidea</taxon>
        <taxon>Panagrolaimidae</taxon>
        <taxon>Panagrolaimus</taxon>
    </lineage>
</organism>
<dbReference type="NCBIfam" id="TIGR01349">
    <property type="entry name" value="PDHac_trf_mito"/>
    <property type="match status" value="1"/>
</dbReference>
<dbReference type="InterPro" id="IPR004167">
    <property type="entry name" value="PSBD"/>
</dbReference>
<feature type="region of interest" description="Disordered" evidence="8">
    <location>
        <begin position="419"/>
        <end position="463"/>
    </location>
</feature>
<evidence type="ECO:0000256" key="1">
    <source>
        <dbReference type="ARBA" id="ARBA00007317"/>
    </source>
</evidence>
<evidence type="ECO:0000259" key="10">
    <source>
        <dbReference type="PROSITE" id="PS50026"/>
    </source>
</evidence>
<dbReference type="InterPro" id="IPR000089">
    <property type="entry name" value="Biotin_lipoyl"/>
</dbReference>
<evidence type="ECO:0000256" key="9">
    <source>
        <dbReference type="SAM" id="Phobius"/>
    </source>
</evidence>
<evidence type="ECO:0000256" key="4">
    <source>
        <dbReference type="ARBA" id="ARBA00022946"/>
    </source>
</evidence>
<proteinExistence type="inferred from homology"/>
<name>A0A914QJX2_9BILA</name>
<keyword evidence="4" id="KW-0809">Transit peptide</keyword>
<keyword evidence="9" id="KW-0472">Membrane</keyword>
<dbReference type="FunFam" id="3.30.559.10:FF:000003">
    <property type="entry name" value="Acetyltransferase component of pyruvate dehydrogenase complex"/>
    <property type="match status" value="1"/>
</dbReference>
<dbReference type="Gene3D" id="2.40.50.100">
    <property type="match status" value="1"/>
</dbReference>
<dbReference type="Pfam" id="PF00364">
    <property type="entry name" value="Biotin_lipoyl"/>
    <property type="match status" value="1"/>
</dbReference>
<accession>A0A914QJX2</accession>
<dbReference type="GO" id="GO:0006086">
    <property type="term" value="P:pyruvate decarboxylation to acetyl-CoA"/>
    <property type="evidence" value="ECO:0007669"/>
    <property type="project" value="InterPro"/>
</dbReference>
<evidence type="ECO:0000256" key="2">
    <source>
        <dbReference type="ARBA" id="ARBA00022679"/>
    </source>
</evidence>
<evidence type="ECO:0000313" key="13">
    <source>
        <dbReference type="Proteomes" id="UP000887578"/>
    </source>
</evidence>
<dbReference type="SUPFAM" id="SSF57184">
    <property type="entry name" value="Growth factor receptor domain"/>
    <property type="match status" value="1"/>
</dbReference>
<feature type="region of interest" description="Disordered" evidence="8">
    <location>
        <begin position="351"/>
        <end position="403"/>
    </location>
</feature>
<dbReference type="InterPro" id="IPR023213">
    <property type="entry name" value="CAT-like_dom_sf"/>
</dbReference>
<protein>
    <recommendedName>
        <fullName evidence="7">Acetyltransferase component of pyruvate dehydrogenase complex</fullName>
        <ecNumber evidence="7">2.3.1.12</ecNumber>
    </recommendedName>
</protein>
<dbReference type="InterPro" id="IPR006257">
    <property type="entry name" value="LAT1"/>
</dbReference>
<comment type="function">
    <text evidence="7">The pyruvate dehydrogenase complex catalyzes the overall conversion of pyruvate to acetyl-CoA and CO(2).</text>
</comment>
<dbReference type="SUPFAM" id="SSF52777">
    <property type="entry name" value="CoA-dependent acyltransferases"/>
    <property type="match status" value="1"/>
</dbReference>
<dbReference type="PROSITE" id="PS51826">
    <property type="entry name" value="PSBD"/>
    <property type="match status" value="1"/>
</dbReference>
<keyword evidence="6" id="KW-1015">Disulfide bond</keyword>
<dbReference type="InterPro" id="IPR001078">
    <property type="entry name" value="2-oxoacid_DH_actylTfrase"/>
</dbReference>
<dbReference type="PROSITE" id="PS50026">
    <property type="entry name" value="EGF_3"/>
    <property type="match status" value="1"/>
</dbReference>
<dbReference type="PANTHER" id="PTHR23151:SF89">
    <property type="entry name" value="DIHYDROLIPOYLLYSINE-RESIDUE ACETYLTRANSFERASE COMPONENT OF PYRUVATE DEHYDROGENASE COMPLEX, MITOCHONDRIAL"/>
    <property type="match status" value="1"/>
</dbReference>
<evidence type="ECO:0000256" key="8">
    <source>
        <dbReference type="SAM" id="MobiDB-lite"/>
    </source>
</evidence>
<dbReference type="SUPFAM" id="SSF51230">
    <property type="entry name" value="Single hybrid motif"/>
    <property type="match status" value="1"/>
</dbReference>
<feature type="domain" description="Lipoyl-binding" evidence="11">
    <location>
        <begin position="259"/>
        <end position="335"/>
    </location>
</feature>
<comment type="similarity">
    <text evidence="1 7">Belongs to the 2-oxoacid dehydrogenase family.</text>
</comment>
<dbReference type="GO" id="GO:0005739">
    <property type="term" value="C:mitochondrion"/>
    <property type="evidence" value="ECO:0007669"/>
    <property type="project" value="UniProtKB-SubCell"/>
</dbReference>
<keyword evidence="3 7" id="KW-0450">Lipoyl</keyword>
<dbReference type="AlphaFoldDB" id="A0A914QJX2"/>
<dbReference type="PANTHER" id="PTHR23151">
    <property type="entry name" value="DIHYDROLIPOAMIDE ACETYL/SUCCINYL-TRANSFERASE-RELATED"/>
    <property type="match status" value="1"/>
</dbReference>
<keyword evidence="9" id="KW-0812">Transmembrane</keyword>
<feature type="domain" description="EGF-like" evidence="10">
    <location>
        <begin position="27"/>
        <end position="60"/>
    </location>
</feature>
<dbReference type="Pfam" id="PF02817">
    <property type="entry name" value="E3_binding"/>
    <property type="match status" value="1"/>
</dbReference>
<dbReference type="InterPro" id="IPR045257">
    <property type="entry name" value="E2/Pdx1"/>
</dbReference>
<feature type="domain" description="Peripheral subunit-binding (PSBD)" evidence="12">
    <location>
        <begin position="404"/>
        <end position="441"/>
    </location>
</feature>
<evidence type="ECO:0000259" key="12">
    <source>
        <dbReference type="PROSITE" id="PS51826"/>
    </source>
</evidence>
<dbReference type="PROSITE" id="PS00022">
    <property type="entry name" value="EGF_1"/>
    <property type="match status" value="1"/>
</dbReference>
<dbReference type="WBParaSite" id="PDA_v2.g2763.t1">
    <property type="protein sequence ID" value="PDA_v2.g2763.t1"/>
    <property type="gene ID" value="PDA_v2.g2763"/>
</dbReference>
<evidence type="ECO:0000256" key="5">
    <source>
        <dbReference type="ARBA" id="ARBA00023315"/>
    </source>
</evidence>
<keyword evidence="5 7" id="KW-0012">Acyltransferase</keyword>
<dbReference type="InterPro" id="IPR009030">
    <property type="entry name" value="Growth_fac_rcpt_cys_sf"/>
</dbReference>
<feature type="compositionally biased region" description="Polar residues" evidence="8">
    <location>
        <begin position="172"/>
        <end position="181"/>
    </location>
</feature>
<feature type="disulfide bond" evidence="6">
    <location>
        <begin position="50"/>
        <end position="59"/>
    </location>
</feature>
<keyword evidence="2 7" id="KW-0808">Transferase</keyword>
<dbReference type="GO" id="GO:0004742">
    <property type="term" value="F:dihydrolipoyllysine-residue acetyltransferase activity"/>
    <property type="evidence" value="ECO:0007669"/>
    <property type="project" value="UniProtKB-UniRule"/>
</dbReference>
<keyword evidence="6" id="KW-0245">EGF-like domain</keyword>
<dbReference type="PROSITE" id="PS00189">
    <property type="entry name" value="LIPOYL"/>
    <property type="match status" value="1"/>
</dbReference>
<keyword evidence="13" id="KW-1185">Reference proteome</keyword>
<reference evidence="14" key="1">
    <citation type="submission" date="2022-11" db="UniProtKB">
        <authorList>
            <consortium name="WormBaseParasite"/>
        </authorList>
    </citation>
    <scope>IDENTIFICATION</scope>
</reference>
<dbReference type="FunFam" id="2.40.50.100:FF:000010">
    <property type="entry name" value="Acetyltransferase component of pyruvate dehydrogenase complex"/>
    <property type="match status" value="1"/>
</dbReference>
<comment type="catalytic activity">
    <reaction evidence="7">
        <text>N(6)-[(R)-dihydrolipoyl]-L-lysyl-[protein] + acetyl-CoA = N(6)-[(R)-S(8)-acetyldihydrolipoyl]-L-lysyl-[protein] + CoA</text>
        <dbReference type="Rhea" id="RHEA:17017"/>
        <dbReference type="Rhea" id="RHEA-COMP:10475"/>
        <dbReference type="Rhea" id="RHEA-COMP:10478"/>
        <dbReference type="ChEBI" id="CHEBI:57287"/>
        <dbReference type="ChEBI" id="CHEBI:57288"/>
        <dbReference type="ChEBI" id="CHEBI:83100"/>
        <dbReference type="ChEBI" id="CHEBI:83111"/>
        <dbReference type="EC" id="2.3.1.12"/>
    </reaction>
</comment>
<sequence>MSKCCECKHDYNGTFCEKSPGICKADGYVVCAHGSCVENSKSERGFDCNCNEGFYGDNCHLEEEFNFFNEIDKHYYWTYPLVLTLILIPFTLIILWLKRRHQLAMAAAEIADLEASKTKAKSAILTNAENDEKTPESIPPNAVTNVNPIPMVVVQSKESTDENKNKIPTAAAPQQLQQSVESGKVNGISEETQKKAKSAEISVKTTTMLSKIPAGKNIIMPLKSYHRAKITPSIAAALALHATAPLSSSNSNDSVLPSHIKVNLPALSPTMESGTIVSWQKKEGEKLEEGDLLCEIETDKATMGFETPEEGYLAKILFPEGTKDISIGKLLCIIVSNKDDVEAFANFTGAEDAGSANEPKKEVEKPKKEEKQDVPAATASAPKPQPKSEQKSSQPSQNGGDRVKATPYAKKLAAEQNVDLQSVSGSGPGGRVLAADLSSAQSRSSSAPSKSAGGGAATSKKQSDADYIDIPLSNMRKTIAKRLTESKSNIPHYYLTAEIAIDDTMELRQRLNTMLKEKAKSGEKPQKLSVNDFIIKASALACLKVPEANSFWMDTFVRQNNNVDISVAVSTEAGLITPIVFDAHAKGLGTISSEVSSLAAKAREGKLQPHEFQGGTFTISNLGMFGSVSDFSAIINPPQSCILAVGGAEKKLVPCNENGYRTIQTMKVTLSCDHRVVDGAVGAVWLKHFKECLEHPHTMLL</sequence>
<comment type="caution">
    <text evidence="6">Lacks conserved residue(s) required for the propagation of feature annotation.</text>
</comment>
<evidence type="ECO:0000256" key="3">
    <source>
        <dbReference type="ARBA" id="ARBA00022823"/>
    </source>
</evidence>
<evidence type="ECO:0000259" key="11">
    <source>
        <dbReference type="PROSITE" id="PS50968"/>
    </source>
</evidence>
<dbReference type="SUPFAM" id="SSF47005">
    <property type="entry name" value="Peripheral subunit-binding domain of 2-oxo acid dehydrogenase complex"/>
    <property type="match status" value="1"/>
</dbReference>
<dbReference type="Gene3D" id="4.10.320.10">
    <property type="entry name" value="E3-binding domain"/>
    <property type="match status" value="1"/>
</dbReference>
<dbReference type="Proteomes" id="UP000887578">
    <property type="component" value="Unplaced"/>
</dbReference>
<evidence type="ECO:0000313" key="14">
    <source>
        <dbReference type="WBParaSite" id="PDA_v2.g2763.t1"/>
    </source>
</evidence>
<feature type="compositionally biased region" description="Low complexity" evidence="8">
    <location>
        <begin position="434"/>
        <end position="451"/>
    </location>
</feature>
<dbReference type="InterPro" id="IPR000742">
    <property type="entry name" value="EGF"/>
</dbReference>
<comment type="subcellular location">
    <subcellularLocation>
        <location evidence="7">Mitochondrion</location>
    </subcellularLocation>
</comment>
<dbReference type="InterPro" id="IPR036625">
    <property type="entry name" value="E3-bd_dom_sf"/>
</dbReference>
<dbReference type="Pfam" id="PF00198">
    <property type="entry name" value="2-oxoacid_dh"/>
    <property type="match status" value="1"/>
</dbReference>
<keyword evidence="9" id="KW-1133">Transmembrane helix</keyword>
<dbReference type="CDD" id="cd06849">
    <property type="entry name" value="lipoyl_domain"/>
    <property type="match status" value="1"/>
</dbReference>
<feature type="region of interest" description="Disordered" evidence="8">
    <location>
        <begin position="157"/>
        <end position="193"/>
    </location>
</feature>
<dbReference type="PROSITE" id="PS01186">
    <property type="entry name" value="EGF_2"/>
    <property type="match status" value="1"/>
</dbReference>
<evidence type="ECO:0000256" key="7">
    <source>
        <dbReference type="RuleBase" id="RU361137"/>
    </source>
</evidence>
<dbReference type="InterPro" id="IPR003016">
    <property type="entry name" value="2-oxoA_DH_lipoyl-BS"/>
</dbReference>
<comment type="cofactor">
    <cofactor evidence="7">
        <name>(R)-lipoate</name>
        <dbReference type="ChEBI" id="CHEBI:83088"/>
    </cofactor>
    <text evidence="7">Binds 1 lipoyl cofactor covalently.</text>
</comment>
<evidence type="ECO:0000256" key="6">
    <source>
        <dbReference type="PROSITE-ProRule" id="PRU00076"/>
    </source>
</evidence>